<dbReference type="Proteomes" id="UP000749646">
    <property type="component" value="Unassembled WGS sequence"/>
</dbReference>
<keyword evidence="3" id="KW-1185">Reference proteome</keyword>
<reference evidence="2" key="1">
    <citation type="journal article" date="2020" name="Fungal Divers.">
        <title>Resolving the Mortierellaceae phylogeny through synthesis of multi-gene phylogenetics and phylogenomics.</title>
        <authorList>
            <person name="Vandepol N."/>
            <person name="Liber J."/>
            <person name="Desiro A."/>
            <person name="Na H."/>
            <person name="Kennedy M."/>
            <person name="Barry K."/>
            <person name="Grigoriev I.V."/>
            <person name="Miller A.N."/>
            <person name="O'Donnell K."/>
            <person name="Stajich J.E."/>
            <person name="Bonito G."/>
        </authorList>
    </citation>
    <scope>NUCLEOTIDE SEQUENCE</scope>
    <source>
        <strain evidence="2">MES-2147</strain>
    </source>
</reference>
<feature type="non-terminal residue" evidence="2">
    <location>
        <position position="1"/>
    </location>
</feature>
<comment type="caution">
    <text evidence="2">The sequence shown here is derived from an EMBL/GenBank/DDBJ whole genome shotgun (WGS) entry which is preliminary data.</text>
</comment>
<protein>
    <submittedName>
        <fullName evidence="2">Uncharacterized protein</fullName>
    </submittedName>
</protein>
<accession>A0A9P6IQD2</accession>
<gene>
    <name evidence="2" type="ORF">BGZ65_012829</name>
</gene>
<feature type="region of interest" description="Disordered" evidence="1">
    <location>
        <begin position="1"/>
        <end position="29"/>
    </location>
</feature>
<name>A0A9P6IQD2_9FUNG</name>
<proteinExistence type="predicted"/>
<evidence type="ECO:0000313" key="2">
    <source>
        <dbReference type="EMBL" id="KAF9944006.1"/>
    </source>
</evidence>
<dbReference type="EMBL" id="JAAAHW010008647">
    <property type="protein sequence ID" value="KAF9944006.1"/>
    <property type="molecule type" value="Genomic_DNA"/>
</dbReference>
<dbReference type="AlphaFoldDB" id="A0A9P6IQD2"/>
<organism evidence="2 3">
    <name type="scientific">Modicella reniformis</name>
    <dbReference type="NCBI Taxonomy" id="1440133"/>
    <lineage>
        <taxon>Eukaryota</taxon>
        <taxon>Fungi</taxon>
        <taxon>Fungi incertae sedis</taxon>
        <taxon>Mucoromycota</taxon>
        <taxon>Mortierellomycotina</taxon>
        <taxon>Mortierellomycetes</taxon>
        <taxon>Mortierellales</taxon>
        <taxon>Mortierellaceae</taxon>
        <taxon>Modicella</taxon>
    </lineage>
</organism>
<feature type="compositionally biased region" description="Low complexity" evidence="1">
    <location>
        <begin position="1"/>
        <end position="13"/>
    </location>
</feature>
<evidence type="ECO:0000256" key="1">
    <source>
        <dbReference type="SAM" id="MobiDB-lite"/>
    </source>
</evidence>
<sequence length="62" mass="6579">MSNSSSADPASDAPEPENSDLASATVPRPAISVNDIVADPLLDEERAQELLRAALLELTIYQ</sequence>
<evidence type="ECO:0000313" key="3">
    <source>
        <dbReference type="Proteomes" id="UP000749646"/>
    </source>
</evidence>